<dbReference type="EMBL" id="CP130613">
    <property type="protein sequence ID" value="WKW14254.1"/>
    <property type="molecule type" value="Genomic_DNA"/>
</dbReference>
<dbReference type="KEGG" id="pspc:Strain318_000586"/>
<dbReference type="SMART" id="SM00989">
    <property type="entry name" value="V4R"/>
    <property type="match status" value="1"/>
</dbReference>
<accession>A0AA49JYK3</accession>
<keyword evidence="4" id="KW-1185">Reference proteome</keyword>
<evidence type="ECO:0000313" key="2">
    <source>
        <dbReference type="EMBL" id="WKW11344.1"/>
    </source>
</evidence>
<gene>
    <name evidence="2" type="ORF">Strain138_000586</name>
    <name evidence="3" type="ORF">Strain318_000586</name>
</gene>
<dbReference type="InterPro" id="IPR024096">
    <property type="entry name" value="NO_sig/Golgi_transp_ligand-bd"/>
</dbReference>
<proteinExistence type="predicted"/>
<evidence type="ECO:0000259" key="1">
    <source>
        <dbReference type="SMART" id="SM00989"/>
    </source>
</evidence>
<evidence type="ECO:0000313" key="4">
    <source>
        <dbReference type="Proteomes" id="UP001229955"/>
    </source>
</evidence>
<dbReference type="EMBL" id="CP130612">
    <property type="protein sequence ID" value="WKW11344.1"/>
    <property type="molecule type" value="Genomic_DNA"/>
</dbReference>
<accession>A0AA49JSW6</accession>
<protein>
    <recommendedName>
        <fullName evidence="1">4-vinyl reductase 4VR domain-containing protein</fullName>
    </recommendedName>
</protein>
<dbReference type="PANTHER" id="PTHR35090">
    <property type="entry name" value="DNA-DIRECTED RNA POLYMERASE SUBUNIT I"/>
    <property type="match status" value="1"/>
</dbReference>
<sequence>MTPFTLGASALSAIPRSSLTTLRASLVRDLGDGFAAVLQEAGYAGGESVLAAMQQWCAANGLAAPESLPYAQFQQAAARFFTETGWGTVTLEPLGDTAVAFDSADWAESDPAAAMPYPSCYFSAGMLADVFGRVAGEALGCLEVECRSNGAARCRFLLASPAVVAHVYQRLTEGVGYTDALAELA</sequence>
<dbReference type="InterPro" id="IPR004096">
    <property type="entry name" value="V4R"/>
</dbReference>
<dbReference type="SUPFAM" id="SSF111126">
    <property type="entry name" value="Ligand-binding domain in the NO signalling and Golgi transport"/>
    <property type="match status" value="1"/>
</dbReference>
<evidence type="ECO:0000313" key="3">
    <source>
        <dbReference type="EMBL" id="WKW14254.1"/>
    </source>
</evidence>
<organism evidence="3 4">
    <name type="scientific">Pseudogemmatithrix spongiicola</name>
    <dbReference type="NCBI Taxonomy" id="3062599"/>
    <lineage>
        <taxon>Bacteria</taxon>
        <taxon>Pseudomonadati</taxon>
        <taxon>Gemmatimonadota</taxon>
        <taxon>Gemmatimonadia</taxon>
        <taxon>Gemmatimonadales</taxon>
        <taxon>Gemmatimonadaceae</taxon>
        <taxon>Pseudogemmatithrix</taxon>
    </lineage>
</organism>
<dbReference type="AlphaFoldDB" id="A0AA49JYK3"/>
<dbReference type="Pfam" id="PF02830">
    <property type="entry name" value="V4R"/>
    <property type="match status" value="1"/>
</dbReference>
<feature type="domain" description="4-vinyl reductase 4VR" evidence="1">
    <location>
        <begin position="101"/>
        <end position="160"/>
    </location>
</feature>
<dbReference type="RefSeq" id="WP_367887043.1">
    <property type="nucleotide sequence ID" value="NZ_CP130612.1"/>
</dbReference>
<dbReference type="Proteomes" id="UP001229955">
    <property type="component" value="Chromosome"/>
</dbReference>
<reference evidence="3" key="1">
    <citation type="submission" date="2023-07" db="EMBL/GenBank/DDBJ databases">
        <authorList>
            <person name="Haufschild T."/>
            <person name="Kallscheuer N."/>
            <person name="Hammer J."/>
            <person name="Kohn T."/>
            <person name="Kabuu M."/>
            <person name="Jogler M."/>
            <person name="Wohfarth N."/>
            <person name="Heuer A."/>
            <person name="Rohde M."/>
            <person name="van Teeseling M.C.F."/>
            <person name="Jogler C."/>
        </authorList>
    </citation>
    <scope>NUCLEOTIDE SEQUENCE</scope>
    <source>
        <strain evidence="2">Strain 138</strain>
        <strain evidence="3">Strain 318</strain>
    </source>
</reference>
<name>A0AA49JYK3_9BACT</name>
<dbReference type="PANTHER" id="PTHR35090:SF1">
    <property type="entry name" value="SLR0144 PROTEIN"/>
    <property type="match status" value="1"/>
</dbReference>
<dbReference type="Gene3D" id="3.30.1380.20">
    <property type="entry name" value="Trafficking protein particle complex subunit 3"/>
    <property type="match status" value="1"/>
</dbReference>